<dbReference type="HOGENOM" id="CLU_071415_3_0_6"/>
<keyword evidence="1" id="KW-0059">Arsenical resistance</keyword>
<dbReference type="STRING" id="319224.Sputcn32_3819"/>
<dbReference type="AlphaFoldDB" id="A4YC42"/>
<dbReference type="Pfam" id="PF01451">
    <property type="entry name" value="LMWPc"/>
    <property type="match status" value="1"/>
</dbReference>
<dbReference type="PANTHER" id="PTHR43428">
    <property type="entry name" value="ARSENATE REDUCTASE"/>
    <property type="match status" value="1"/>
</dbReference>
<sequence length="168" mass="17897">MAPAIKVLFLCTHNACRSILAEAIGRDLLIKLEDVTSAKWQFASAGSAPAGVVHPQTLLQLAHRGYSTEGLSSKNWDVMADFTPDLVITVCDSAAGETCPLWLGHTLKLHWGLPDPTSTDPADMDAQFSSVIGTLEKRITALISLPLSAGIDAQKVSLQSIASQFPLT</sequence>
<evidence type="ECO:0000256" key="1">
    <source>
        <dbReference type="ARBA" id="ARBA00022849"/>
    </source>
</evidence>
<dbReference type="SUPFAM" id="SSF52788">
    <property type="entry name" value="Phosphotyrosine protein phosphatases I"/>
    <property type="match status" value="1"/>
</dbReference>
<dbReference type="Gene3D" id="3.40.50.2300">
    <property type="match status" value="1"/>
</dbReference>
<dbReference type="PANTHER" id="PTHR43428:SF1">
    <property type="entry name" value="ARSENATE REDUCTASE"/>
    <property type="match status" value="1"/>
</dbReference>
<evidence type="ECO:0000259" key="2">
    <source>
        <dbReference type="SMART" id="SM00226"/>
    </source>
</evidence>
<proteinExistence type="predicted"/>
<dbReference type="InterPro" id="IPR036196">
    <property type="entry name" value="Ptyr_pPase_sf"/>
</dbReference>
<reference evidence="3" key="1">
    <citation type="submission" date="2007-04" db="EMBL/GenBank/DDBJ databases">
        <title>Complete sequence of Shewanella putrefaciens CN-32.</title>
        <authorList>
            <consortium name="US DOE Joint Genome Institute"/>
            <person name="Copeland A."/>
            <person name="Lucas S."/>
            <person name="Lapidus A."/>
            <person name="Barry K."/>
            <person name="Detter J.C."/>
            <person name="Glavina del Rio T."/>
            <person name="Hammon N."/>
            <person name="Israni S."/>
            <person name="Dalin E."/>
            <person name="Tice H."/>
            <person name="Pitluck S."/>
            <person name="Chain P."/>
            <person name="Malfatti S."/>
            <person name="Shin M."/>
            <person name="Vergez L."/>
            <person name="Schmutz J."/>
            <person name="Larimer F."/>
            <person name="Land M."/>
            <person name="Hauser L."/>
            <person name="Kyrpides N."/>
            <person name="Mikhailova N."/>
            <person name="Romine M.F."/>
            <person name="Fredrickson J."/>
            <person name="Tiedje J."/>
            <person name="Richardson P."/>
        </authorList>
    </citation>
    <scope>NUCLEOTIDE SEQUENCE [LARGE SCALE GENOMIC DNA]</scope>
    <source>
        <strain evidence="3">CN-32</strain>
    </source>
</reference>
<dbReference type="EMBL" id="CP000681">
    <property type="protein sequence ID" value="ABP77525.1"/>
    <property type="molecule type" value="Genomic_DNA"/>
</dbReference>
<dbReference type="GO" id="GO:0046685">
    <property type="term" value="P:response to arsenic-containing substance"/>
    <property type="evidence" value="ECO:0007669"/>
    <property type="project" value="UniProtKB-KW"/>
</dbReference>
<evidence type="ECO:0000313" key="3">
    <source>
        <dbReference type="EMBL" id="ABP77525.1"/>
    </source>
</evidence>
<dbReference type="CDD" id="cd16345">
    <property type="entry name" value="LMWP_ArsC"/>
    <property type="match status" value="1"/>
</dbReference>
<dbReference type="KEGG" id="spc:Sputcn32_3819"/>
<accession>A4YC42</accession>
<feature type="domain" description="Phosphotyrosine protein phosphatase I" evidence="2">
    <location>
        <begin position="5"/>
        <end position="145"/>
    </location>
</feature>
<dbReference type="InterPro" id="IPR023485">
    <property type="entry name" value="Ptyr_pPase"/>
</dbReference>
<dbReference type="eggNOG" id="COG0394">
    <property type="taxonomic scope" value="Bacteria"/>
</dbReference>
<dbReference type="SMART" id="SM00226">
    <property type="entry name" value="LMWPc"/>
    <property type="match status" value="1"/>
</dbReference>
<protein>
    <submittedName>
        <fullName evidence="3">Protein tyrosine phosphatase</fullName>
    </submittedName>
</protein>
<name>A4YC42_SHEPC</name>
<organism evidence="3">
    <name type="scientific">Shewanella putrefaciens (strain CN-32 / ATCC BAA-453)</name>
    <dbReference type="NCBI Taxonomy" id="319224"/>
    <lineage>
        <taxon>Bacteria</taxon>
        <taxon>Pseudomonadati</taxon>
        <taxon>Pseudomonadota</taxon>
        <taxon>Gammaproteobacteria</taxon>
        <taxon>Alteromonadales</taxon>
        <taxon>Shewanellaceae</taxon>
        <taxon>Shewanella</taxon>
    </lineage>
</organism>
<gene>
    <name evidence="3" type="ordered locus">Sputcn32_3819</name>
</gene>